<evidence type="ECO:0000313" key="6">
    <source>
        <dbReference type="EMBL" id="SFE75041.1"/>
    </source>
</evidence>
<dbReference type="Pfam" id="PF03721">
    <property type="entry name" value="UDPG_MGDP_dh_N"/>
    <property type="match status" value="1"/>
</dbReference>
<dbReference type="EMBL" id="FNVB01000003">
    <property type="protein sequence ID" value="SEG49710.1"/>
    <property type="molecule type" value="Genomic_DNA"/>
</dbReference>
<gene>
    <name evidence="5" type="ORF">SAMN02982929_02395</name>
    <name evidence="6" type="ORF">SAMN05216506_1143</name>
</gene>
<reference evidence="5" key="2">
    <citation type="submission" date="2016-10" db="EMBL/GenBank/DDBJ databases">
        <authorList>
            <person name="de Groot N.N."/>
        </authorList>
    </citation>
    <scope>NUCLEOTIDE SEQUENCE [LARGE SCALE GENOMIC DNA]</scope>
    <source>
        <strain evidence="5">ATCC 20501</strain>
    </source>
</reference>
<evidence type="ECO:0000256" key="1">
    <source>
        <dbReference type="ARBA" id="ARBA00023002"/>
    </source>
</evidence>
<dbReference type="RefSeq" id="WP_093357201.1">
    <property type="nucleotide sequence ID" value="NZ_FNVB01000003.1"/>
</dbReference>
<dbReference type="PANTHER" id="PTHR43491">
    <property type="entry name" value="UDP-N-ACETYL-D-MANNOSAMINE DEHYDROGENASE"/>
    <property type="match status" value="1"/>
</dbReference>
<dbReference type="InterPro" id="IPR014026">
    <property type="entry name" value="UDP-Glc/GDP-Man_DH_dimer"/>
</dbReference>
<evidence type="ECO:0000259" key="4">
    <source>
        <dbReference type="SMART" id="SM00984"/>
    </source>
</evidence>
<dbReference type="GO" id="GO:0016616">
    <property type="term" value="F:oxidoreductase activity, acting on the CH-OH group of donors, NAD or NADP as acceptor"/>
    <property type="evidence" value="ECO:0007669"/>
    <property type="project" value="InterPro"/>
</dbReference>
<dbReference type="Proteomes" id="UP000199690">
    <property type="component" value="Unassembled WGS sequence"/>
</dbReference>
<dbReference type="SMR" id="A0A1H6ANE2"/>
<accession>A0A1I2D3F2</accession>
<dbReference type="SUPFAM" id="SSF48179">
    <property type="entry name" value="6-phosphogluconate dehydrogenase C-terminal domain-like"/>
    <property type="match status" value="1"/>
</dbReference>
<dbReference type="GO" id="GO:0000271">
    <property type="term" value="P:polysaccharide biosynthetic process"/>
    <property type="evidence" value="ECO:0007669"/>
    <property type="project" value="InterPro"/>
</dbReference>
<proteinExistence type="inferred from homology"/>
<feature type="domain" description="UDP-glucose/GDP-mannose dehydrogenase C-terminal" evidence="4">
    <location>
        <begin position="316"/>
        <end position="411"/>
    </location>
</feature>
<dbReference type="InterPro" id="IPR028359">
    <property type="entry name" value="UDP_ManNAc/GlcNAc_DH"/>
</dbReference>
<dbReference type="PIRSF" id="PIRSF000124">
    <property type="entry name" value="UDPglc_GDPman_dh"/>
    <property type="match status" value="1"/>
</dbReference>
<evidence type="ECO:0000256" key="2">
    <source>
        <dbReference type="ARBA" id="ARBA00023027"/>
    </source>
</evidence>
<dbReference type="GO" id="GO:0051287">
    <property type="term" value="F:NAD binding"/>
    <property type="evidence" value="ECO:0007669"/>
    <property type="project" value="InterPro"/>
</dbReference>
<dbReference type="Proteomes" id="UP000236729">
    <property type="component" value="Unassembled WGS sequence"/>
</dbReference>
<dbReference type="InterPro" id="IPR036291">
    <property type="entry name" value="NAD(P)-bd_dom_sf"/>
</dbReference>
<dbReference type="InterPro" id="IPR017476">
    <property type="entry name" value="UDP-Glc/GDP-Man"/>
</dbReference>
<dbReference type="Pfam" id="PF03720">
    <property type="entry name" value="UDPG_MGDP_dh_C"/>
    <property type="match status" value="1"/>
</dbReference>
<dbReference type="Pfam" id="PF00984">
    <property type="entry name" value="UDPG_MGDP_dh"/>
    <property type="match status" value="1"/>
</dbReference>
<protein>
    <submittedName>
        <fullName evidence="5">Nucleotide sugar dehydrogenase</fullName>
    </submittedName>
</protein>
<keyword evidence="7" id="KW-1185">Reference proteome</keyword>
<dbReference type="InterPro" id="IPR001732">
    <property type="entry name" value="UDP-Glc/GDP-Man_DH_N"/>
</dbReference>
<comment type="similarity">
    <text evidence="3">Belongs to the UDP-glucose/GDP-mannose dehydrogenase family.</text>
</comment>
<dbReference type="InterPro" id="IPR008927">
    <property type="entry name" value="6-PGluconate_DH-like_C_sf"/>
</dbReference>
<dbReference type="InterPro" id="IPR014027">
    <property type="entry name" value="UDP-Glc/GDP-Man_DH_C"/>
</dbReference>
<dbReference type="Gene3D" id="3.40.50.720">
    <property type="entry name" value="NAD(P)-binding Rossmann-like Domain"/>
    <property type="match status" value="2"/>
</dbReference>
<evidence type="ECO:0000313" key="7">
    <source>
        <dbReference type="Proteomes" id="UP000199690"/>
    </source>
</evidence>
<name>A0A1H6ANE2_9PSEU</name>
<evidence type="ECO:0000256" key="3">
    <source>
        <dbReference type="PIRNR" id="PIRNR000124"/>
    </source>
</evidence>
<dbReference type="AlphaFoldDB" id="A0A1H6ANE2"/>
<organism evidence="5 8">
    <name type="scientific">Saccharopolyspora kobensis</name>
    <dbReference type="NCBI Taxonomy" id="146035"/>
    <lineage>
        <taxon>Bacteria</taxon>
        <taxon>Bacillati</taxon>
        <taxon>Actinomycetota</taxon>
        <taxon>Actinomycetes</taxon>
        <taxon>Pseudonocardiales</taxon>
        <taxon>Pseudonocardiaceae</taxon>
        <taxon>Saccharopolyspora</taxon>
    </lineage>
</organism>
<evidence type="ECO:0000313" key="8">
    <source>
        <dbReference type="Proteomes" id="UP000236729"/>
    </source>
</evidence>
<dbReference type="SMART" id="SM00984">
    <property type="entry name" value="UDPG_MGDP_dh_C"/>
    <property type="match status" value="1"/>
</dbReference>
<dbReference type="InterPro" id="IPR036220">
    <property type="entry name" value="UDP-Glc/GDP-Man_DH_C_sf"/>
</dbReference>
<dbReference type="GO" id="GO:0016628">
    <property type="term" value="F:oxidoreductase activity, acting on the CH-CH group of donors, NAD or NADP as acceptor"/>
    <property type="evidence" value="ECO:0007669"/>
    <property type="project" value="InterPro"/>
</dbReference>
<evidence type="ECO:0000313" key="5">
    <source>
        <dbReference type="EMBL" id="SEG49710.1"/>
    </source>
</evidence>
<keyword evidence="1" id="KW-0560">Oxidoreductase</keyword>
<dbReference type="SUPFAM" id="SSF51735">
    <property type="entry name" value="NAD(P)-binding Rossmann-fold domains"/>
    <property type="match status" value="1"/>
</dbReference>
<dbReference type="PANTHER" id="PTHR43491:SF1">
    <property type="entry name" value="UDP-N-ACETYL-D-MANNOSAMINE DEHYDROGENASE"/>
    <property type="match status" value="1"/>
</dbReference>
<accession>A0A1H6ANE2</accession>
<dbReference type="PIRSF" id="PIRSF500136">
    <property type="entry name" value="UDP_ManNAc_DH"/>
    <property type="match status" value="1"/>
</dbReference>
<dbReference type="SUPFAM" id="SSF52413">
    <property type="entry name" value="UDP-glucose/GDP-mannose dehydrogenase C-terminal domain"/>
    <property type="match status" value="1"/>
</dbReference>
<dbReference type="NCBIfam" id="TIGR03026">
    <property type="entry name" value="NDP-sugDHase"/>
    <property type="match status" value="1"/>
</dbReference>
<dbReference type="EMBL" id="FOME01000014">
    <property type="protein sequence ID" value="SFE75041.1"/>
    <property type="molecule type" value="Genomic_DNA"/>
</dbReference>
<keyword evidence="2" id="KW-0520">NAD</keyword>
<sequence length="417" mass="44530">MSLDLVVVGLGYVGLPLVVWAAEAGLATAGLDISDAVVEGLNAGRSHVGDVSREAVAELLASGFRAGTDPAVIGTADTVVICVPTGLSDDGEPDLAAVRSAACAVAEHLRPGMLVVLESTSYPGTTEETVLPLLEERSGLAVGSDFHLVFSPERIDPGNAAFGVRNTPKVVGGVTPLCAKYGATFYGRFVDSVVVARGTREAELAKLLENTYRYVNIALVNEVSQFCDQVNIDVWDVLRCAGTKPFGYVPFDPGPGVGGHCIPIDPLYLASKAREEGFTFDVLSAAREVNDRMPRHVVDRAEELLREKPIRDARVLLLGVTYKRDVADTRESPAFPVARELCRRGAEVLFHDPHVDTFTVDEVELSKVDDVEAEFASADLAILLQAHAEYNTGMLSRAACPLLDTRGVLAGEQAARM</sequence>
<reference evidence="7 8" key="1">
    <citation type="submission" date="2016-10" db="EMBL/GenBank/DDBJ databases">
        <authorList>
            <person name="Varghese N."/>
            <person name="Submissions S."/>
        </authorList>
    </citation>
    <scope>NUCLEOTIDE SEQUENCE [LARGE SCALE GENOMIC DNA]</scope>
    <source>
        <strain evidence="8">ATCC 20501</strain>
        <strain evidence="6 7">CGMCC 4.3529</strain>
    </source>
</reference>